<keyword evidence="2" id="KW-1185">Reference proteome</keyword>
<protein>
    <submittedName>
        <fullName evidence="1">DUF4926 domain-containing protein</fullName>
    </submittedName>
</protein>
<organism evidence="1 2">
    <name type="scientific">Thiohalocapsa halophila</name>
    <dbReference type="NCBI Taxonomy" id="69359"/>
    <lineage>
        <taxon>Bacteria</taxon>
        <taxon>Pseudomonadati</taxon>
        <taxon>Pseudomonadota</taxon>
        <taxon>Gammaproteobacteria</taxon>
        <taxon>Chromatiales</taxon>
        <taxon>Chromatiaceae</taxon>
        <taxon>Thiohalocapsa</taxon>
    </lineage>
</organism>
<dbReference type="Proteomes" id="UP000748752">
    <property type="component" value="Unassembled WGS sequence"/>
</dbReference>
<proteinExistence type="predicted"/>
<evidence type="ECO:0000313" key="2">
    <source>
        <dbReference type="Proteomes" id="UP000748752"/>
    </source>
</evidence>
<evidence type="ECO:0000313" key="1">
    <source>
        <dbReference type="EMBL" id="MBK1630493.1"/>
    </source>
</evidence>
<sequence length="70" mass="7429">MTPHDVVALTKDLPEHGLLAGQVGTVVETLGPETFEVEFSDDEGRAYAFAAVTADRLLLLRYAPAATAAE</sequence>
<reference evidence="1 2" key="1">
    <citation type="journal article" date="2020" name="Microorganisms">
        <title>Osmotic Adaptation and Compatible Solute Biosynthesis of Phototrophic Bacteria as Revealed from Genome Analyses.</title>
        <authorList>
            <person name="Imhoff J.F."/>
            <person name="Rahn T."/>
            <person name="Kunzel S."/>
            <person name="Keller A."/>
            <person name="Neulinger S.C."/>
        </authorList>
    </citation>
    <scope>NUCLEOTIDE SEQUENCE [LARGE SCALE GENOMIC DNA]</scope>
    <source>
        <strain evidence="1 2">DSM 6210</strain>
    </source>
</reference>
<comment type="caution">
    <text evidence="1">The sequence shown here is derived from an EMBL/GenBank/DDBJ whole genome shotgun (WGS) entry which is preliminary data.</text>
</comment>
<dbReference type="InterPro" id="IPR032568">
    <property type="entry name" value="DUF4926"/>
</dbReference>
<dbReference type="Pfam" id="PF16277">
    <property type="entry name" value="DUF4926"/>
    <property type="match status" value="1"/>
</dbReference>
<gene>
    <name evidence="1" type="ORF">CKO31_06985</name>
</gene>
<dbReference type="EMBL" id="NRRV01000012">
    <property type="protein sequence ID" value="MBK1630493.1"/>
    <property type="molecule type" value="Genomic_DNA"/>
</dbReference>
<accession>A0ABS1CFK2</accession>
<name>A0ABS1CFK2_9GAMM</name>